<dbReference type="InterPro" id="IPR002994">
    <property type="entry name" value="Surf1/Shy1"/>
</dbReference>
<dbReference type="EMBL" id="JACYXC010000001">
    <property type="protein sequence ID" value="MBH5334221.1"/>
    <property type="molecule type" value="Genomic_DNA"/>
</dbReference>
<gene>
    <name evidence="5" type="ORF">IHE55_05145</name>
</gene>
<feature type="compositionally biased region" description="Pro residues" evidence="1">
    <location>
        <begin position="379"/>
        <end position="404"/>
    </location>
</feature>
<reference evidence="5 6" key="1">
    <citation type="submission" date="2020-09" db="EMBL/GenBank/DDBJ databases">
        <title>Biosynthesis of the nuclear factor of activated T cells inhibitor NFAT-133 and its congeners in Streptomyces pactum.</title>
        <authorList>
            <person name="Zhou W."/>
            <person name="Posri P."/>
            <person name="Abugrain M.E."/>
            <person name="Weisberg A.J."/>
            <person name="Chang J.H."/>
            <person name="Mahmud T."/>
        </authorList>
    </citation>
    <scope>NUCLEOTIDE SEQUENCE [LARGE SCALE GENOMIC DNA]</scope>
    <source>
        <strain evidence="5 6">ATCC 27456</strain>
    </source>
</reference>
<dbReference type="Pfam" id="PF02104">
    <property type="entry name" value="SURF1"/>
    <property type="match status" value="1"/>
</dbReference>
<keyword evidence="2" id="KW-0812">Transmembrane</keyword>
<feature type="domain" description="GH15-like" evidence="3">
    <location>
        <begin position="640"/>
        <end position="1008"/>
    </location>
</feature>
<dbReference type="InterPro" id="IPR011613">
    <property type="entry name" value="GH15-like"/>
</dbReference>
<keyword evidence="6" id="KW-1185">Reference proteome</keyword>
<evidence type="ECO:0000313" key="6">
    <source>
        <dbReference type="Proteomes" id="UP000807371"/>
    </source>
</evidence>
<keyword evidence="2" id="KW-1133">Transmembrane helix</keyword>
<proteinExistence type="predicted"/>
<evidence type="ECO:0008006" key="7">
    <source>
        <dbReference type="Google" id="ProtNLM"/>
    </source>
</evidence>
<feature type="domain" description="Trehalase-like N-terminal" evidence="4">
    <location>
        <begin position="427"/>
        <end position="573"/>
    </location>
</feature>
<dbReference type="PROSITE" id="PS50895">
    <property type="entry name" value="SURF1"/>
    <property type="match status" value="1"/>
</dbReference>
<dbReference type="PANTHER" id="PTHR31616:SF0">
    <property type="entry name" value="GLUCAN 1,4-ALPHA-GLUCOSIDASE"/>
    <property type="match status" value="1"/>
</dbReference>
<feature type="compositionally biased region" description="Low complexity" evidence="1">
    <location>
        <begin position="308"/>
        <end position="338"/>
    </location>
</feature>
<dbReference type="InterPro" id="IPR045582">
    <property type="entry name" value="Trehalase-like_N"/>
</dbReference>
<feature type="compositionally biased region" description="Low complexity" evidence="1">
    <location>
        <begin position="252"/>
        <end position="285"/>
    </location>
</feature>
<accession>A0ABS0NGA2</accession>
<feature type="compositionally biased region" description="Basic and acidic residues" evidence="1">
    <location>
        <begin position="366"/>
        <end position="377"/>
    </location>
</feature>
<dbReference type="SUPFAM" id="SSF48208">
    <property type="entry name" value="Six-hairpin glycosidases"/>
    <property type="match status" value="1"/>
</dbReference>
<dbReference type="Proteomes" id="UP000807371">
    <property type="component" value="Unassembled WGS sequence"/>
</dbReference>
<evidence type="ECO:0000256" key="2">
    <source>
        <dbReference type="SAM" id="Phobius"/>
    </source>
</evidence>
<dbReference type="PANTHER" id="PTHR31616">
    <property type="entry name" value="TREHALASE"/>
    <property type="match status" value="1"/>
</dbReference>
<dbReference type="CDD" id="cd06662">
    <property type="entry name" value="SURF1"/>
    <property type="match status" value="1"/>
</dbReference>
<name>A0ABS0NGA2_9ACTN</name>
<evidence type="ECO:0000259" key="4">
    <source>
        <dbReference type="Pfam" id="PF19291"/>
    </source>
</evidence>
<dbReference type="Pfam" id="PF19291">
    <property type="entry name" value="TREH_N"/>
    <property type="match status" value="1"/>
</dbReference>
<comment type="caution">
    <text evidence="5">The sequence shown here is derived from an EMBL/GenBank/DDBJ whole genome shotgun (WGS) entry which is preliminary data.</text>
</comment>
<dbReference type="InterPro" id="IPR012341">
    <property type="entry name" value="6hp_glycosidase-like_sf"/>
</dbReference>
<feature type="region of interest" description="Disordered" evidence="1">
    <location>
        <begin position="252"/>
        <end position="423"/>
    </location>
</feature>
<dbReference type="Gene3D" id="1.50.10.10">
    <property type="match status" value="1"/>
</dbReference>
<keyword evidence="2" id="KW-0472">Membrane</keyword>
<evidence type="ECO:0000313" key="5">
    <source>
        <dbReference type="EMBL" id="MBH5334221.1"/>
    </source>
</evidence>
<evidence type="ECO:0000256" key="1">
    <source>
        <dbReference type="SAM" id="MobiDB-lite"/>
    </source>
</evidence>
<protein>
    <recommendedName>
        <fullName evidence="7">Glucoamylase</fullName>
    </recommendedName>
</protein>
<dbReference type="InterPro" id="IPR008928">
    <property type="entry name" value="6-hairpin_glycosidase_sf"/>
</dbReference>
<dbReference type="Pfam" id="PF00723">
    <property type="entry name" value="Glyco_hydro_15"/>
    <property type="match status" value="1"/>
</dbReference>
<sequence length="1021" mass="109929">MYRFLLSRQWVILTLVGLVLIPVMIKLGFWQLHRHENRVAHNDLIARSLDAPAVPVGELTAPGRDVPRDVTWRKVTATGRYDTRHEVVVRQRTGSDEQSIGYFVVTPLLLTDGRAVLVNRGWIPPGDDLTRFPEVPAPPRGEVTVTGRLKAAETTGSSGIKDKKGLPDRQVMLINSERLGAGLGRPVLGGYIELITSSPKGTKQPEPVPPPDHSSIGAHLAYAVQWWLFAAGVPAGWIVLVRRERRDRAAAAAAKAAEQAPAGAAPPAGGTGPSADGNAAAADEPTATDEDIPAGGNAPAADERTAADETTAADGNLPAAKDTTAADPASAPAGTTPTVDGSPGKDRKSPDGRAGGASGAGTSAAADHDQVLSEKWPRTAPPQPRTAPNCGPPGPGGRPGPGGPRPVCGAPGPHGPGPSGHPCQVVRRIEDYALIGDRQTGALVGRDGSIDWLCLPRFDSPACFAALLGDRDNGHWRLAPAGAGNCTRRAYRAGTLVLDSVWETERGAVRVTDFMPHRDRAPDVVRVVEGLSGRVAMLGVLRLRFDYGRVVPWMRRSDGHRVAVAGPDSVWLRSEPPVRTYGEDFSTRSEFTVSAGERVAFVLTWHPSHRPRPRQVDPYRGLARSLADWRAWAGRTTYRGPYRDAVERSLITLKALTYSPTGGIVAAPTTSLPEEIGGVRNWDYRYCWLRDSALCLLVLLSAGYREEAAAWRDWLLRAIAGDPAELQIMYGLAGERRLPEIALPWLAGYEGSVPVRLGNAAAGQLQLDVYGEVLETLHICRCRGLPAASPAWNLQRAMMDFLESAWRAPDEGLWEVRGTRRQFVHSKVLAWAAADRAVRAVETHPALHGDAGRWRAMRDEVHREVCRRGYDAERGTFTQSYGSEELDAATLVIPRVGFLPPSDPRVVGTVAAVQAELDHHGLLHRYGSRHRGASAVDGLPGGEGAFIACSFWLVDALRLIGREDRARALFERLLDLRNDVGLLSEEYDPVGHRQLGNFPQAFSHIGLVGSALTLAGAATAD</sequence>
<organism evidence="5 6">
    <name type="scientific">Streptomyces pactum</name>
    <dbReference type="NCBI Taxonomy" id="68249"/>
    <lineage>
        <taxon>Bacteria</taxon>
        <taxon>Bacillati</taxon>
        <taxon>Actinomycetota</taxon>
        <taxon>Actinomycetes</taxon>
        <taxon>Kitasatosporales</taxon>
        <taxon>Streptomycetaceae</taxon>
        <taxon>Streptomyces</taxon>
    </lineage>
</organism>
<feature type="transmembrane region" description="Helical" evidence="2">
    <location>
        <begin position="12"/>
        <end position="32"/>
    </location>
</feature>
<evidence type="ECO:0000259" key="3">
    <source>
        <dbReference type="Pfam" id="PF00723"/>
    </source>
</evidence>